<comment type="caution">
    <text evidence="1">The sequence shown here is derived from an EMBL/GenBank/DDBJ whole genome shotgun (WGS) entry which is preliminary data.</text>
</comment>
<organism evidence="1 2">
    <name type="scientific">Agathobacter rectalis</name>
    <dbReference type="NCBI Taxonomy" id="39491"/>
    <lineage>
        <taxon>Bacteria</taxon>
        <taxon>Bacillati</taxon>
        <taxon>Bacillota</taxon>
        <taxon>Clostridia</taxon>
        <taxon>Lachnospirales</taxon>
        <taxon>Lachnospiraceae</taxon>
        <taxon>Agathobacter</taxon>
    </lineage>
</organism>
<dbReference type="Proteomes" id="UP000261052">
    <property type="component" value="Unassembled WGS sequence"/>
</dbReference>
<name>A0A3E4LYR3_9FIRM</name>
<dbReference type="EMBL" id="QSQP01000010">
    <property type="protein sequence ID" value="RGK42611.1"/>
    <property type="molecule type" value="Genomic_DNA"/>
</dbReference>
<gene>
    <name evidence="1" type="ORF">DXD13_09455</name>
</gene>
<reference evidence="1 2" key="1">
    <citation type="submission" date="2018-08" db="EMBL/GenBank/DDBJ databases">
        <title>A genome reference for cultivated species of the human gut microbiota.</title>
        <authorList>
            <person name="Zou Y."/>
            <person name="Xue W."/>
            <person name="Luo G."/>
        </authorList>
    </citation>
    <scope>NUCLEOTIDE SEQUENCE [LARGE SCALE GENOMIC DNA]</scope>
    <source>
        <strain evidence="1 2">TF11-15AC</strain>
    </source>
</reference>
<evidence type="ECO:0000313" key="1">
    <source>
        <dbReference type="EMBL" id="RGK42611.1"/>
    </source>
</evidence>
<proteinExistence type="predicted"/>
<accession>A0A3E4LYR3</accession>
<evidence type="ECO:0000313" key="2">
    <source>
        <dbReference type="Proteomes" id="UP000261052"/>
    </source>
</evidence>
<dbReference type="AlphaFoldDB" id="A0A3E4LYR3"/>
<sequence length="97" mass="11618">MMLEEKISNEFQRYFLSMMATSKDNIFAHSNEIETKKQIKKELYTFVETLDSEQKELLSVQNNLIESVYRFETDLTKRAEPVLYQDILKDWLKSIMV</sequence>
<dbReference type="RefSeq" id="WP_117686165.1">
    <property type="nucleotide sequence ID" value="NZ_QSQP01000010.1"/>
</dbReference>
<protein>
    <submittedName>
        <fullName evidence="1">Uncharacterized protein</fullName>
    </submittedName>
</protein>